<comment type="caution">
    <text evidence="2">The sequence shown here is derived from an EMBL/GenBank/DDBJ whole genome shotgun (WGS) entry which is preliminary data.</text>
</comment>
<keyword evidence="3" id="KW-1185">Reference proteome</keyword>
<organism evidence="2 3">
    <name type="scientific">Planococcus chinensis</name>
    <dbReference type="NCBI Taxonomy" id="272917"/>
    <lineage>
        <taxon>Bacteria</taxon>
        <taxon>Bacillati</taxon>
        <taxon>Bacillota</taxon>
        <taxon>Bacilli</taxon>
        <taxon>Bacillales</taxon>
        <taxon>Caryophanaceae</taxon>
        <taxon>Planococcus</taxon>
    </lineage>
</organism>
<evidence type="ECO:0000313" key="3">
    <source>
        <dbReference type="Proteomes" id="UP001597273"/>
    </source>
</evidence>
<dbReference type="EMBL" id="JBHUFW010000004">
    <property type="protein sequence ID" value="MFD1861949.1"/>
    <property type="molecule type" value="Genomic_DNA"/>
</dbReference>
<gene>
    <name evidence="2" type="ORF">ACFSDB_03365</name>
</gene>
<proteinExistence type="predicted"/>
<dbReference type="PROSITE" id="PS50965">
    <property type="entry name" value="NERD"/>
    <property type="match status" value="1"/>
</dbReference>
<evidence type="ECO:0000259" key="1">
    <source>
        <dbReference type="PROSITE" id="PS50965"/>
    </source>
</evidence>
<dbReference type="Proteomes" id="UP001597273">
    <property type="component" value="Unassembled WGS sequence"/>
</dbReference>
<feature type="domain" description="NERD" evidence="1">
    <location>
        <begin position="37"/>
        <end position="153"/>
    </location>
</feature>
<dbReference type="Pfam" id="PF08378">
    <property type="entry name" value="NERD"/>
    <property type="match status" value="1"/>
</dbReference>
<accession>A0ABW4QEF6</accession>
<reference evidence="3" key="1">
    <citation type="journal article" date="2019" name="Int. J. Syst. Evol. Microbiol.">
        <title>The Global Catalogue of Microorganisms (GCM) 10K type strain sequencing project: providing services to taxonomists for standard genome sequencing and annotation.</title>
        <authorList>
            <consortium name="The Broad Institute Genomics Platform"/>
            <consortium name="The Broad Institute Genome Sequencing Center for Infectious Disease"/>
            <person name="Wu L."/>
            <person name="Ma J."/>
        </authorList>
    </citation>
    <scope>NUCLEOTIDE SEQUENCE [LARGE SCALE GENOMIC DNA]</scope>
    <source>
        <strain evidence="3">CGMCC 1.15475</strain>
    </source>
</reference>
<name>A0ABW4QEF6_9BACL</name>
<dbReference type="RefSeq" id="WP_377339586.1">
    <property type="nucleotide sequence ID" value="NZ_JBHUFW010000004.1"/>
</dbReference>
<dbReference type="InterPro" id="IPR011528">
    <property type="entry name" value="NERD"/>
</dbReference>
<protein>
    <submittedName>
        <fullName evidence="2">Nuclease-related domain-containing protein</fullName>
    </submittedName>
</protein>
<sequence length="310" mass="35660">MFMKMRSAPDLLSQLPRLMHRLPHLEAVRDDHYKIRAGFGGEERVDEILLRSRLDGPRAYIGDLQLAERFCQIDTIIVTDHFVLILEVKNFSGTLSFNEDSYHLEQTTREGNKYGYNSPVTQVWNAREELLAILSRAGLSCPVYGAIVLPYPTTLVDRMPSEFPVVYGYSLNRFISTLPRTGRISSPERTAQLLLDQHQPFPKMDFQEAYSYDPRQLKKGVVCGKCGGVCQKMSERLLLCRSCKQPVEDGYRRALDDWFDFVAPEITNAQCREFLGLKDKYAANYLLKKMDFLSQGASHQTIYRKREAVR</sequence>
<evidence type="ECO:0000313" key="2">
    <source>
        <dbReference type="EMBL" id="MFD1861949.1"/>
    </source>
</evidence>